<feature type="domain" description="Endoplasmic reticulum metallopeptidase 1-like C-terminal" evidence="2">
    <location>
        <begin position="31"/>
        <end position="135"/>
    </location>
</feature>
<comment type="similarity">
    <text evidence="1">Belongs to the peptidase M28 family.</text>
</comment>
<reference evidence="3 4" key="1">
    <citation type="submission" date="2021-06" db="EMBL/GenBank/DDBJ databases">
        <title>Caerostris extrusa draft genome.</title>
        <authorList>
            <person name="Kono N."/>
            <person name="Arakawa K."/>
        </authorList>
    </citation>
    <scope>NUCLEOTIDE SEQUENCE [LARGE SCALE GENOMIC DNA]</scope>
</reference>
<keyword evidence="4" id="KW-1185">Reference proteome</keyword>
<evidence type="ECO:0000313" key="4">
    <source>
        <dbReference type="Proteomes" id="UP001054945"/>
    </source>
</evidence>
<dbReference type="AlphaFoldDB" id="A0AAV4X0K5"/>
<dbReference type="InterPro" id="IPR053973">
    <property type="entry name" value="ERMP1-like_C"/>
</dbReference>
<protein>
    <submittedName>
        <fullName evidence="3">Endoplasmic reticulum metallopeptidase 1</fullName>
    </submittedName>
</protein>
<evidence type="ECO:0000313" key="3">
    <source>
        <dbReference type="EMBL" id="GIY87495.1"/>
    </source>
</evidence>
<sequence>MEALNQKTLDIGLCLFGLQWTILGTFIDQMKIPINSYTYRLSFVVTGPDHITALISPRKGVSLTKWSLTEEPLRSLDWVDRPSYFLYYSYAEYSEPWTFSIDLSVTKEYIKDSPLVDMSFITHYLHGHDLITGDFPLC</sequence>
<evidence type="ECO:0000259" key="2">
    <source>
        <dbReference type="Pfam" id="PF22248"/>
    </source>
</evidence>
<gene>
    <name evidence="3" type="primary">Ermp1</name>
    <name evidence="3" type="ORF">CEXT_777831</name>
</gene>
<comment type="caution">
    <text evidence="3">The sequence shown here is derived from an EMBL/GenBank/DDBJ whole genome shotgun (WGS) entry which is preliminary data.</text>
</comment>
<dbReference type="Proteomes" id="UP001054945">
    <property type="component" value="Unassembled WGS sequence"/>
</dbReference>
<proteinExistence type="inferred from homology"/>
<organism evidence="3 4">
    <name type="scientific">Caerostris extrusa</name>
    <name type="common">Bark spider</name>
    <name type="synonym">Caerostris bankana</name>
    <dbReference type="NCBI Taxonomy" id="172846"/>
    <lineage>
        <taxon>Eukaryota</taxon>
        <taxon>Metazoa</taxon>
        <taxon>Ecdysozoa</taxon>
        <taxon>Arthropoda</taxon>
        <taxon>Chelicerata</taxon>
        <taxon>Arachnida</taxon>
        <taxon>Araneae</taxon>
        <taxon>Araneomorphae</taxon>
        <taxon>Entelegynae</taxon>
        <taxon>Araneoidea</taxon>
        <taxon>Araneidae</taxon>
        <taxon>Caerostris</taxon>
    </lineage>
</organism>
<dbReference type="EMBL" id="BPLR01016943">
    <property type="protein sequence ID" value="GIY87495.1"/>
    <property type="molecule type" value="Genomic_DNA"/>
</dbReference>
<evidence type="ECO:0000256" key="1">
    <source>
        <dbReference type="ARBA" id="ARBA00010918"/>
    </source>
</evidence>
<dbReference type="Pfam" id="PF22248">
    <property type="entry name" value="ERMP1_C"/>
    <property type="match status" value="1"/>
</dbReference>
<accession>A0AAV4X0K5</accession>
<name>A0AAV4X0K5_CAEEX</name>